<dbReference type="Gene3D" id="1.10.3470.10">
    <property type="entry name" value="ABC transporter involved in vitamin B12 uptake, BtuC"/>
    <property type="match status" value="1"/>
</dbReference>
<reference evidence="8" key="1">
    <citation type="journal article" date="2019" name="Int. J. Syst. Evol. Microbiol.">
        <title>The Global Catalogue of Microorganisms (GCM) 10K type strain sequencing project: providing services to taxonomists for standard genome sequencing and annotation.</title>
        <authorList>
            <consortium name="The Broad Institute Genomics Platform"/>
            <consortium name="The Broad Institute Genome Sequencing Center for Infectious Disease"/>
            <person name="Wu L."/>
            <person name="Ma J."/>
        </authorList>
    </citation>
    <scope>NUCLEOTIDE SEQUENCE [LARGE SCALE GENOMIC DNA]</scope>
    <source>
        <strain evidence="8">JCM 17925</strain>
    </source>
</reference>
<feature type="transmembrane region" description="Helical" evidence="6">
    <location>
        <begin position="227"/>
        <end position="249"/>
    </location>
</feature>
<feature type="transmembrane region" description="Helical" evidence="6">
    <location>
        <begin position="57"/>
        <end position="77"/>
    </location>
</feature>
<dbReference type="CDD" id="cd06579">
    <property type="entry name" value="TM_PBP1_transp_AraH_like"/>
    <property type="match status" value="1"/>
</dbReference>
<evidence type="ECO:0000313" key="8">
    <source>
        <dbReference type="Proteomes" id="UP001500936"/>
    </source>
</evidence>
<feature type="transmembrane region" description="Helical" evidence="6">
    <location>
        <begin position="261"/>
        <end position="294"/>
    </location>
</feature>
<evidence type="ECO:0000256" key="6">
    <source>
        <dbReference type="SAM" id="Phobius"/>
    </source>
</evidence>
<keyword evidence="2" id="KW-1003">Cell membrane</keyword>
<feature type="transmembrane region" description="Helical" evidence="6">
    <location>
        <begin position="83"/>
        <end position="100"/>
    </location>
</feature>
<dbReference type="EMBL" id="BAABHB010000004">
    <property type="protein sequence ID" value="GAA4406656.1"/>
    <property type="molecule type" value="Genomic_DNA"/>
</dbReference>
<sequence>MIPTQKPQSTYLNQVGEAYKTRLRGLSTYGILLAFLVVCVVLSLVTPRFLTIPNLTIVVTQVSINALLAFGVTFVIITGGIDLSIGSMVAVTGVVAAMFAHPDTYPVGVPLLMGLLAGLLFGAFNGFVITRSKVHPFIITLGTMTMGRGLALILSKGRPISNLSDAFNFIGGGQVLGIPMPIIILVVMFILCSIALHKTVLGRYMYAVGGNEQAARASGINLSKVKMVVYTLCGGLAGLAGIVLTSRITTGQPNAGAGFELNAIAAAIIGGTSTSGGTGTMTGTLIGALLIGVISNGLDLLNVTSYYQQVVMGIIIIGAVVLDSWNQNKNNS</sequence>
<keyword evidence="5 6" id="KW-0472">Membrane</keyword>
<feature type="transmembrane region" description="Helical" evidence="6">
    <location>
        <begin position="107"/>
        <end position="128"/>
    </location>
</feature>
<evidence type="ECO:0000313" key="7">
    <source>
        <dbReference type="EMBL" id="GAA4406656.1"/>
    </source>
</evidence>
<keyword evidence="8" id="KW-1185">Reference proteome</keyword>
<evidence type="ECO:0000256" key="5">
    <source>
        <dbReference type="ARBA" id="ARBA00023136"/>
    </source>
</evidence>
<dbReference type="PANTHER" id="PTHR32196">
    <property type="entry name" value="ABC TRANSPORTER PERMEASE PROTEIN YPHD-RELATED-RELATED"/>
    <property type="match status" value="1"/>
</dbReference>
<evidence type="ECO:0000256" key="2">
    <source>
        <dbReference type="ARBA" id="ARBA00022475"/>
    </source>
</evidence>
<dbReference type="Pfam" id="PF02653">
    <property type="entry name" value="BPD_transp_2"/>
    <property type="match status" value="1"/>
</dbReference>
<gene>
    <name evidence="7" type="ORF">GCM10023187_26400</name>
</gene>
<accession>A0ABP8KHD0</accession>
<evidence type="ECO:0000256" key="3">
    <source>
        <dbReference type="ARBA" id="ARBA00022692"/>
    </source>
</evidence>
<feature type="transmembrane region" description="Helical" evidence="6">
    <location>
        <begin position="134"/>
        <end position="154"/>
    </location>
</feature>
<keyword evidence="3 6" id="KW-0812">Transmembrane</keyword>
<name>A0ABP8KHD0_9BACT</name>
<evidence type="ECO:0000256" key="1">
    <source>
        <dbReference type="ARBA" id="ARBA00004651"/>
    </source>
</evidence>
<dbReference type="RefSeq" id="WP_345267824.1">
    <property type="nucleotide sequence ID" value="NZ_BAABHB010000004.1"/>
</dbReference>
<proteinExistence type="predicted"/>
<keyword evidence="4 6" id="KW-1133">Transmembrane helix</keyword>
<protein>
    <submittedName>
        <fullName evidence="7">Sugar ABC transporter permease</fullName>
    </submittedName>
</protein>
<feature type="transmembrane region" description="Helical" evidence="6">
    <location>
        <begin position="26"/>
        <end position="45"/>
    </location>
</feature>
<dbReference type="InterPro" id="IPR037294">
    <property type="entry name" value="ABC_BtuC-like"/>
</dbReference>
<comment type="caution">
    <text evidence="7">The sequence shown here is derived from an EMBL/GenBank/DDBJ whole genome shotgun (WGS) entry which is preliminary data.</text>
</comment>
<dbReference type="Proteomes" id="UP001500936">
    <property type="component" value="Unassembled WGS sequence"/>
</dbReference>
<organism evidence="7 8">
    <name type="scientific">Nibrella viscosa</name>
    <dbReference type="NCBI Taxonomy" id="1084524"/>
    <lineage>
        <taxon>Bacteria</taxon>
        <taxon>Pseudomonadati</taxon>
        <taxon>Bacteroidota</taxon>
        <taxon>Cytophagia</taxon>
        <taxon>Cytophagales</taxon>
        <taxon>Spirosomataceae</taxon>
        <taxon>Nibrella</taxon>
    </lineage>
</organism>
<evidence type="ECO:0000256" key="4">
    <source>
        <dbReference type="ARBA" id="ARBA00022989"/>
    </source>
</evidence>
<feature type="transmembrane region" description="Helical" evidence="6">
    <location>
        <begin position="175"/>
        <end position="196"/>
    </location>
</feature>
<feature type="transmembrane region" description="Helical" evidence="6">
    <location>
        <begin position="306"/>
        <end position="325"/>
    </location>
</feature>
<comment type="subcellular location">
    <subcellularLocation>
        <location evidence="1">Cell membrane</location>
        <topology evidence="1">Multi-pass membrane protein</topology>
    </subcellularLocation>
</comment>
<dbReference type="InterPro" id="IPR001851">
    <property type="entry name" value="ABC_transp_permease"/>
</dbReference>